<name>A0ABW8TD51_9CLOT</name>
<organism evidence="11 12">
    <name type="scientific">Clostridium neuense</name>
    <dbReference type="NCBI Taxonomy" id="1728934"/>
    <lineage>
        <taxon>Bacteria</taxon>
        <taxon>Bacillati</taxon>
        <taxon>Bacillota</taxon>
        <taxon>Clostridia</taxon>
        <taxon>Eubacteriales</taxon>
        <taxon>Clostridiaceae</taxon>
        <taxon>Clostridium</taxon>
    </lineage>
</organism>
<keyword evidence="8" id="KW-0963">Cytoplasm</keyword>
<reference evidence="11 12" key="1">
    <citation type="submission" date="2024-11" db="EMBL/GenBank/DDBJ databases">
        <authorList>
            <person name="Heng Y.C."/>
            <person name="Lim A.C.H."/>
            <person name="Lee J.K.Y."/>
            <person name="Kittelmann S."/>
        </authorList>
    </citation>
    <scope>NUCLEOTIDE SEQUENCE [LARGE SCALE GENOMIC DNA]</scope>
    <source>
        <strain evidence="11 12">WILCCON 0114</strain>
    </source>
</reference>
<evidence type="ECO:0000256" key="7">
    <source>
        <dbReference type="ARBA" id="ARBA00022884"/>
    </source>
</evidence>
<dbReference type="HAMAP" id="MF_00104">
    <property type="entry name" value="RNase_III"/>
    <property type="match status" value="1"/>
</dbReference>
<keyword evidence="8" id="KW-0460">Magnesium</keyword>
<proteinExistence type="inferred from homology"/>
<dbReference type="SUPFAM" id="SSF54768">
    <property type="entry name" value="dsRNA-binding domain-like"/>
    <property type="match status" value="1"/>
</dbReference>
<dbReference type="Pfam" id="PF00035">
    <property type="entry name" value="dsrm"/>
    <property type="match status" value="1"/>
</dbReference>
<keyword evidence="8" id="KW-0698">rRNA processing</keyword>
<accession>A0ABW8TD51</accession>
<protein>
    <recommendedName>
        <fullName evidence="8">Ribonuclease 3</fullName>
        <ecNumber evidence="8">3.1.26.3</ecNumber>
    </recommendedName>
    <alternativeName>
        <fullName evidence="8">Ribonuclease III</fullName>
        <shortName evidence="8">RNase III</shortName>
    </alternativeName>
</protein>
<dbReference type="Gene3D" id="1.10.1520.10">
    <property type="entry name" value="Ribonuclease III domain"/>
    <property type="match status" value="1"/>
</dbReference>
<dbReference type="InterPro" id="IPR000999">
    <property type="entry name" value="RNase_III_dom"/>
</dbReference>
<sequence>MLHEDKKLSSLEKKIGIAFNDKELIETAITHSSFANENKNIKYNERLEFLGDAVLELSISEYLFKKYEGISEGELTRKRALIVCEASLYEVSKRWELGDYIKMSKGEELTGGRTRVSILSDCVEAIIAAIYLDKGFECVKGFIIKVFEDIIEKAVRNEIILDYKTRLQEVLQANGKIDIKYELVRYEGPPHRRKFYTSLIFDGIVKSNGIGYTKKEAEQDAARKALKGLKN</sequence>
<comment type="cofactor">
    <cofactor evidence="8">
        <name>Mg(2+)</name>
        <dbReference type="ChEBI" id="CHEBI:18420"/>
    </cofactor>
</comment>
<evidence type="ECO:0000259" key="10">
    <source>
        <dbReference type="PROSITE" id="PS50142"/>
    </source>
</evidence>
<gene>
    <name evidence="8 11" type="primary">rnc</name>
    <name evidence="11" type="ORF">ACJDT4_05575</name>
</gene>
<evidence type="ECO:0000256" key="1">
    <source>
        <dbReference type="ARBA" id="ARBA00000109"/>
    </source>
</evidence>
<dbReference type="Gene3D" id="3.30.160.20">
    <property type="match status" value="1"/>
</dbReference>
<comment type="similarity">
    <text evidence="2">Belongs to the ribonuclease III family.</text>
</comment>
<dbReference type="SUPFAM" id="SSF69065">
    <property type="entry name" value="RNase III domain-like"/>
    <property type="match status" value="1"/>
</dbReference>
<evidence type="ECO:0000256" key="2">
    <source>
        <dbReference type="ARBA" id="ARBA00010183"/>
    </source>
</evidence>
<keyword evidence="8" id="KW-0819">tRNA processing</keyword>
<evidence type="ECO:0000313" key="11">
    <source>
        <dbReference type="EMBL" id="MFL0249885.1"/>
    </source>
</evidence>
<dbReference type="RefSeq" id="WP_406786554.1">
    <property type="nucleotide sequence ID" value="NZ_JBJIAA010000004.1"/>
</dbReference>
<dbReference type="InterPro" id="IPR014720">
    <property type="entry name" value="dsRBD_dom"/>
</dbReference>
<feature type="domain" description="DRBM" evidence="9">
    <location>
        <begin position="162"/>
        <end position="231"/>
    </location>
</feature>
<keyword evidence="3 8" id="KW-0507">mRNA processing</keyword>
<feature type="binding site" evidence="8">
    <location>
        <position position="121"/>
    </location>
    <ligand>
        <name>Mg(2+)</name>
        <dbReference type="ChEBI" id="CHEBI:18420"/>
    </ligand>
</feature>
<comment type="caution">
    <text evidence="11">The sequence shown here is derived from an EMBL/GenBank/DDBJ whole genome shotgun (WGS) entry which is preliminary data.</text>
</comment>
<feature type="binding site" evidence="8">
    <location>
        <position position="124"/>
    </location>
    <ligand>
        <name>Mg(2+)</name>
        <dbReference type="ChEBI" id="CHEBI:18420"/>
    </ligand>
</feature>
<keyword evidence="8" id="KW-0479">Metal-binding</keyword>
<comment type="catalytic activity">
    <reaction evidence="1 8">
        <text>Endonucleolytic cleavage to 5'-phosphomonoester.</text>
        <dbReference type="EC" id="3.1.26.3"/>
    </reaction>
</comment>
<dbReference type="PANTHER" id="PTHR11207:SF0">
    <property type="entry name" value="RIBONUCLEASE 3"/>
    <property type="match status" value="1"/>
</dbReference>
<evidence type="ECO:0000256" key="3">
    <source>
        <dbReference type="ARBA" id="ARBA00022664"/>
    </source>
</evidence>
<feature type="domain" description="RNase III" evidence="10">
    <location>
        <begin position="8"/>
        <end position="135"/>
    </location>
</feature>
<dbReference type="CDD" id="cd10845">
    <property type="entry name" value="DSRM_RNAse_III_family"/>
    <property type="match status" value="1"/>
</dbReference>
<dbReference type="InterPro" id="IPR011907">
    <property type="entry name" value="RNase_III"/>
</dbReference>
<dbReference type="PANTHER" id="PTHR11207">
    <property type="entry name" value="RIBONUCLEASE III"/>
    <property type="match status" value="1"/>
</dbReference>
<dbReference type="PROSITE" id="PS50137">
    <property type="entry name" value="DS_RBD"/>
    <property type="match status" value="1"/>
</dbReference>
<feature type="binding site" evidence="8">
    <location>
        <position position="48"/>
    </location>
    <ligand>
        <name>Mg(2+)</name>
        <dbReference type="ChEBI" id="CHEBI:18420"/>
    </ligand>
</feature>
<dbReference type="PROSITE" id="PS00517">
    <property type="entry name" value="RNASE_3_1"/>
    <property type="match status" value="1"/>
</dbReference>
<keyword evidence="5 8" id="KW-0255">Endonuclease</keyword>
<dbReference type="EC" id="3.1.26.3" evidence="8"/>
<feature type="active site" evidence="8">
    <location>
        <position position="52"/>
    </location>
</feature>
<dbReference type="Proteomes" id="UP001623592">
    <property type="component" value="Unassembled WGS sequence"/>
</dbReference>
<keyword evidence="12" id="KW-1185">Reference proteome</keyword>
<keyword evidence="4 8" id="KW-0540">Nuclease</keyword>
<dbReference type="InterPro" id="IPR036389">
    <property type="entry name" value="RNase_III_sf"/>
</dbReference>
<feature type="active site" evidence="8">
    <location>
        <position position="124"/>
    </location>
</feature>
<dbReference type="SMART" id="SM00358">
    <property type="entry name" value="DSRM"/>
    <property type="match status" value="1"/>
</dbReference>
<dbReference type="Pfam" id="PF14622">
    <property type="entry name" value="Ribonucleas_3_3"/>
    <property type="match status" value="1"/>
</dbReference>
<evidence type="ECO:0000256" key="4">
    <source>
        <dbReference type="ARBA" id="ARBA00022722"/>
    </source>
</evidence>
<evidence type="ECO:0000256" key="6">
    <source>
        <dbReference type="ARBA" id="ARBA00022801"/>
    </source>
</evidence>
<keyword evidence="6 8" id="KW-0378">Hydrolase</keyword>
<evidence type="ECO:0000259" key="9">
    <source>
        <dbReference type="PROSITE" id="PS50137"/>
    </source>
</evidence>
<evidence type="ECO:0000256" key="5">
    <source>
        <dbReference type="ARBA" id="ARBA00022759"/>
    </source>
</evidence>
<evidence type="ECO:0000256" key="8">
    <source>
        <dbReference type="HAMAP-Rule" id="MF_00104"/>
    </source>
</evidence>
<dbReference type="PROSITE" id="PS50142">
    <property type="entry name" value="RNASE_3_2"/>
    <property type="match status" value="1"/>
</dbReference>
<dbReference type="SMART" id="SM00535">
    <property type="entry name" value="RIBOc"/>
    <property type="match status" value="1"/>
</dbReference>
<evidence type="ECO:0000313" key="12">
    <source>
        <dbReference type="Proteomes" id="UP001623592"/>
    </source>
</evidence>
<dbReference type="EMBL" id="JBJIAA010000004">
    <property type="protein sequence ID" value="MFL0249885.1"/>
    <property type="molecule type" value="Genomic_DNA"/>
</dbReference>
<comment type="function">
    <text evidence="8">Digests double-stranded RNA. Involved in the processing of primary rRNA transcript to yield the immediate precursors to the large and small rRNAs (23S and 16S). Processes some mRNAs, and tRNAs when they are encoded in the rRNA operon. Processes pre-crRNA and tracrRNA of type II CRISPR loci if present in the organism.</text>
</comment>
<keyword evidence="8" id="KW-0699">rRNA-binding</keyword>
<comment type="subcellular location">
    <subcellularLocation>
        <location evidence="8">Cytoplasm</location>
    </subcellularLocation>
</comment>
<keyword evidence="7 8" id="KW-0694">RNA-binding</keyword>
<comment type="subunit">
    <text evidence="8">Homodimer.</text>
</comment>
<dbReference type="GO" id="GO:0004525">
    <property type="term" value="F:ribonuclease III activity"/>
    <property type="evidence" value="ECO:0007669"/>
    <property type="project" value="UniProtKB-EC"/>
</dbReference>
<dbReference type="CDD" id="cd00593">
    <property type="entry name" value="RIBOc"/>
    <property type="match status" value="1"/>
</dbReference>
<dbReference type="NCBIfam" id="TIGR02191">
    <property type="entry name" value="RNaseIII"/>
    <property type="match status" value="1"/>
</dbReference>